<dbReference type="Proteomes" id="UP000256913">
    <property type="component" value="Unassembled WGS sequence"/>
</dbReference>
<gene>
    <name evidence="2" type="ORF">DFJ67_7839</name>
</gene>
<reference evidence="2 3" key="1">
    <citation type="submission" date="2018-08" db="EMBL/GenBank/DDBJ databases">
        <title>Sequencing the genomes of 1000 actinobacteria strains.</title>
        <authorList>
            <person name="Klenk H.-P."/>
        </authorList>
    </citation>
    <scope>NUCLEOTIDE SEQUENCE [LARGE SCALE GENOMIC DNA]</scope>
    <source>
        <strain evidence="2 3">DSM 44099</strain>
    </source>
</reference>
<feature type="signal peptide" evidence="1">
    <location>
        <begin position="1"/>
        <end position="22"/>
    </location>
</feature>
<evidence type="ECO:0000256" key="1">
    <source>
        <dbReference type="SAM" id="SignalP"/>
    </source>
</evidence>
<protein>
    <submittedName>
        <fullName evidence="2">Uncharacterized protein</fullName>
    </submittedName>
</protein>
<name>A0A3D9ZX67_9ACTN</name>
<evidence type="ECO:0000313" key="2">
    <source>
        <dbReference type="EMBL" id="REG01752.1"/>
    </source>
</evidence>
<proteinExistence type="predicted"/>
<dbReference type="AlphaFoldDB" id="A0A3D9ZX67"/>
<dbReference type="RefSeq" id="WP_116074226.1">
    <property type="nucleotide sequence ID" value="NZ_BONB01000021.1"/>
</dbReference>
<dbReference type="OrthoDB" id="5178481at2"/>
<accession>A0A3D9ZX67</accession>
<keyword evidence="3" id="KW-1185">Reference proteome</keyword>
<organism evidence="2 3">
    <name type="scientific">Asanoa ferruginea</name>
    <dbReference type="NCBI Taxonomy" id="53367"/>
    <lineage>
        <taxon>Bacteria</taxon>
        <taxon>Bacillati</taxon>
        <taxon>Actinomycetota</taxon>
        <taxon>Actinomycetes</taxon>
        <taxon>Micromonosporales</taxon>
        <taxon>Micromonosporaceae</taxon>
        <taxon>Asanoa</taxon>
    </lineage>
</organism>
<feature type="chain" id="PRO_5017748992" evidence="1">
    <location>
        <begin position="23"/>
        <end position="282"/>
    </location>
</feature>
<sequence>MKPRLLALVLAGLFFTPLAGCADPDGTPVGTDPVEPEPFAPETYPGVFRASGLVLENASHGPQLCHTVAMSLPPTCGGPDIVGWSWDGLEHSSAGDVRYGSFELVGTYDGKRFTLTEPPAPPTVRRPAPPDQFRSACPEPAGGWQVVDDATATDDALKAAISLASSLPAGAGVWIDQNGGENDPKKLVLNARFTDDLPGHEARLRSLWGGALCVSSATRTTAELTRVQAELAALPGVLSTGIDTLANQVTAEVYVATEARRQELAARYGPDTVVLTGFLEPV</sequence>
<comment type="caution">
    <text evidence="2">The sequence shown here is derived from an EMBL/GenBank/DDBJ whole genome shotgun (WGS) entry which is preliminary data.</text>
</comment>
<dbReference type="EMBL" id="QUMQ01000001">
    <property type="protein sequence ID" value="REG01752.1"/>
    <property type="molecule type" value="Genomic_DNA"/>
</dbReference>
<keyword evidence="1" id="KW-0732">Signal</keyword>
<evidence type="ECO:0000313" key="3">
    <source>
        <dbReference type="Proteomes" id="UP000256913"/>
    </source>
</evidence>